<dbReference type="Gene3D" id="3.40.50.10540">
    <property type="entry name" value="Crotonobetainyl-coa:carnitine coa-transferase, domain 1"/>
    <property type="match status" value="1"/>
</dbReference>
<dbReference type="GO" id="GO:0016740">
    <property type="term" value="F:transferase activity"/>
    <property type="evidence" value="ECO:0007669"/>
    <property type="project" value="UniProtKB-KW"/>
</dbReference>
<comment type="caution">
    <text evidence="2">The sequence shown here is derived from an EMBL/GenBank/DDBJ whole genome shotgun (WGS) entry which is preliminary data.</text>
</comment>
<evidence type="ECO:0000313" key="2">
    <source>
        <dbReference type="EMBL" id="GLR67067.1"/>
    </source>
</evidence>
<keyword evidence="3" id="KW-1185">Reference proteome</keyword>
<evidence type="ECO:0000313" key="3">
    <source>
        <dbReference type="Proteomes" id="UP001156641"/>
    </source>
</evidence>
<dbReference type="Gene3D" id="3.30.1540.10">
    <property type="entry name" value="formyl-coa transferase, domain 3"/>
    <property type="match status" value="1"/>
</dbReference>
<organism evidence="2 3">
    <name type="scientific">Acidocella aquatica</name>
    <dbReference type="NCBI Taxonomy" id="1922313"/>
    <lineage>
        <taxon>Bacteria</taxon>
        <taxon>Pseudomonadati</taxon>
        <taxon>Pseudomonadota</taxon>
        <taxon>Alphaproteobacteria</taxon>
        <taxon>Acetobacterales</taxon>
        <taxon>Acidocellaceae</taxon>
        <taxon>Acidocella</taxon>
    </lineage>
</organism>
<dbReference type="InterPro" id="IPR050483">
    <property type="entry name" value="CoA-transferase_III_domain"/>
</dbReference>
<dbReference type="InterPro" id="IPR044855">
    <property type="entry name" value="CoA-Trfase_III_dom3_sf"/>
</dbReference>
<dbReference type="Pfam" id="PF02515">
    <property type="entry name" value="CoA_transf_3"/>
    <property type="match status" value="1"/>
</dbReference>
<dbReference type="PANTHER" id="PTHR48207:SF3">
    <property type="entry name" value="SUCCINATE--HYDROXYMETHYLGLUTARATE COA-TRANSFERASE"/>
    <property type="match status" value="1"/>
</dbReference>
<protein>
    <submittedName>
        <fullName evidence="2">CoA transferase</fullName>
    </submittedName>
</protein>
<dbReference type="RefSeq" id="WP_284257780.1">
    <property type="nucleotide sequence ID" value="NZ_BSOS01000049.1"/>
</dbReference>
<sequence length="404" mass="43073">MPGPLHGVRVLDLSRILAGPWAGQLLADLGAEVIKVERPEVGDDTRSWGPPFLPPAGGGAARGESAYFLCANRGKKSVTIDFARPEGQALVKRLAAQSDILLENFKVDGLARLGLGPEDMAKVNPRLIYCSITGFGQTGPYRAHPGYDFLMQGMGGLMSVTGEPDGEPMKVGVAVTDVFTGMYAATSVLAALAERERSGLGQHVDIALFDVQIATLANQIMSYLVSGQQPPRLGNAHPSIVPYQVFPTLDGHAILAIGNDEQFRRFTQLAGAPELALDERFATNPARVTNRAVLIPLLEALMRQRPTQGWISALETIGVPCGPINNFADLEAHEQVRARGIFKTVPHPSAGSMRSVANPMRFSRTQVEDERASPLLGADTQDVLGGMLGLSGEELGALRLAGVV</sequence>
<name>A0ABQ6A5X3_9PROT</name>
<evidence type="ECO:0000256" key="1">
    <source>
        <dbReference type="ARBA" id="ARBA00022679"/>
    </source>
</evidence>
<dbReference type="InterPro" id="IPR003673">
    <property type="entry name" value="CoA-Trfase_fam_III"/>
</dbReference>
<gene>
    <name evidence="2" type="ORF">GCM10010909_17480</name>
</gene>
<dbReference type="InterPro" id="IPR023606">
    <property type="entry name" value="CoA-Trfase_III_dom_1_sf"/>
</dbReference>
<dbReference type="PANTHER" id="PTHR48207">
    <property type="entry name" value="SUCCINATE--HYDROXYMETHYLGLUTARATE COA-TRANSFERASE"/>
    <property type="match status" value="1"/>
</dbReference>
<proteinExistence type="predicted"/>
<reference evidence="3" key="1">
    <citation type="journal article" date="2019" name="Int. J. Syst. Evol. Microbiol.">
        <title>The Global Catalogue of Microorganisms (GCM) 10K type strain sequencing project: providing services to taxonomists for standard genome sequencing and annotation.</title>
        <authorList>
            <consortium name="The Broad Institute Genomics Platform"/>
            <consortium name="The Broad Institute Genome Sequencing Center for Infectious Disease"/>
            <person name="Wu L."/>
            <person name="Ma J."/>
        </authorList>
    </citation>
    <scope>NUCLEOTIDE SEQUENCE [LARGE SCALE GENOMIC DNA]</scope>
    <source>
        <strain evidence="3">NBRC 112502</strain>
    </source>
</reference>
<accession>A0ABQ6A5X3</accession>
<keyword evidence="1 2" id="KW-0808">Transferase</keyword>
<dbReference type="EMBL" id="BSOS01000049">
    <property type="protein sequence ID" value="GLR67067.1"/>
    <property type="molecule type" value="Genomic_DNA"/>
</dbReference>
<dbReference type="SUPFAM" id="SSF89796">
    <property type="entry name" value="CoA-transferase family III (CaiB/BaiF)"/>
    <property type="match status" value="1"/>
</dbReference>
<dbReference type="Proteomes" id="UP001156641">
    <property type="component" value="Unassembled WGS sequence"/>
</dbReference>